<dbReference type="PANTHER" id="PTHR31920">
    <property type="entry name" value="B3 DOMAIN-CONTAINING"/>
    <property type="match status" value="1"/>
</dbReference>
<dbReference type="InterPro" id="IPR015300">
    <property type="entry name" value="DNA-bd_pseudobarrel_sf"/>
</dbReference>
<dbReference type="InterPro" id="IPR050655">
    <property type="entry name" value="Plant_B3_domain"/>
</dbReference>
<keyword evidence="4" id="KW-0804">Transcription</keyword>
<dbReference type="GO" id="GO:0005634">
    <property type="term" value="C:nucleus"/>
    <property type="evidence" value="ECO:0007669"/>
    <property type="project" value="UniProtKB-SubCell"/>
</dbReference>
<proteinExistence type="predicted"/>
<protein>
    <recommendedName>
        <fullName evidence="7">TF-B3 domain-containing protein</fullName>
    </recommendedName>
</protein>
<sequence>MHVGCCVRSFRVYDSVNLLDFREQVYTRKTVPMAKACEECTQNCLMMHKKKKDPASVMTTFFKVMIGEEYSKLLVLPPIFARCVKKLVDKTTHLEDFNGEKWDVRFTKINDHLAFKEGWNAFALAHGLRQGDFLVFHYIMKSHFVVLMYGSTGCPENRHYGFHHRPVKETKKNSNNLIANGQSPSEVLTNCNNFSHESSSKSEPLVNRMNHLETSNKKLNNDRMSPNENAANTQHLVASSSRLNGHEQNECRSKSLQPVVVGSDGGQKNNVAAAGGGSGKTENNSTREVLETRIKMATEKRKESTMRQSEVPDSNPMHKRLRTADASCRLLFSS</sequence>
<keyword evidence="9" id="KW-1185">Reference proteome</keyword>
<dbReference type="EMBL" id="SZYD01000018">
    <property type="protein sequence ID" value="KAD2806071.1"/>
    <property type="molecule type" value="Genomic_DNA"/>
</dbReference>
<organism evidence="8 9">
    <name type="scientific">Mikania micrantha</name>
    <name type="common">bitter vine</name>
    <dbReference type="NCBI Taxonomy" id="192012"/>
    <lineage>
        <taxon>Eukaryota</taxon>
        <taxon>Viridiplantae</taxon>
        <taxon>Streptophyta</taxon>
        <taxon>Embryophyta</taxon>
        <taxon>Tracheophyta</taxon>
        <taxon>Spermatophyta</taxon>
        <taxon>Magnoliopsida</taxon>
        <taxon>eudicotyledons</taxon>
        <taxon>Gunneridae</taxon>
        <taxon>Pentapetalae</taxon>
        <taxon>asterids</taxon>
        <taxon>campanulids</taxon>
        <taxon>Asterales</taxon>
        <taxon>Asteraceae</taxon>
        <taxon>Asteroideae</taxon>
        <taxon>Heliantheae alliance</taxon>
        <taxon>Eupatorieae</taxon>
        <taxon>Mikania</taxon>
    </lineage>
</organism>
<comment type="subcellular location">
    <subcellularLocation>
        <location evidence="1">Nucleus</location>
    </subcellularLocation>
</comment>
<dbReference type="InterPro" id="IPR003340">
    <property type="entry name" value="B3_DNA-bd"/>
</dbReference>
<keyword evidence="2" id="KW-0805">Transcription regulation</keyword>
<evidence type="ECO:0000259" key="7">
    <source>
        <dbReference type="PROSITE" id="PS50863"/>
    </source>
</evidence>
<gene>
    <name evidence="8" type="ORF">E3N88_39448</name>
</gene>
<keyword evidence="3" id="KW-0238">DNA-binding</keyword>
<dbReference type="OrthoDB" id="635132at2759"/>
<evidence type="ECO:0000256" key="2">
    <source>
        <dbReference type="ARBA" id="ARBA00023015"/>
    </source>
</evidence>
<dbReference type="CDD" id="cd10017">
    <property type="entry name" value="B3_DNA"/>
    <property type="match status" value="1"/>
</dbReference>
<dbReference type="Gene3D" id="2.40.330.10">
    <property type="entry name" value="DNA-binding pseudobarrel domain"/>
    <property type="match status" value="1"/>
</dbReference>
<dbReference type="PROSITE" id="PS50863">
    <property type="entry name" value="B3"/>
    <property type="match status" value="1"/>
</dbReference>
<keyword evidence="5" id="KW-0539">Nucleus</keyword>
<feature type="region of interest" description="Disordered" evidence="6">
    <location>
        <begin position="259"/>
        <end position="285"/>
    </location>
</feature>
<evidence type="ECO:0000256" key="5">
    <source>
        <dbReference type="ARBA" id="ARBA00023242"/>
    </source>
</evidence>
<evidence type="ECO:0000313" key="8">
    <source>
        <dbReference type="EMBL" id="KAD2806071.1"/>
    </source>
</evidence>
<dbReference type="SUPFAM" id="SSF101936">
    <property type="entry name" value="DNA-binding pseudobarrel domain"/>
    <property type="match status" value="1"/>
</dbReference>
<dbReference type="Proteomes" id="UP000326396">
    <property type="component" value="Linkage Group LG8"/>
</dbReference>
<dbReference type="GO" id="GO:0003677">
    <property type="term" value="F:DNA binding"/>
    <property type="evidence" value="ECO:0007669"/>
    <property type="project" value="UniProtKB-KW"/>
</dbReference>
<dbReference type="PANTHER" id="PTHR31920:SF112">
    <property type="entry name" value="TF-B3 DOMAIN-CONTAINING PROTEIN"/>
    <property type="match status" value="1"/>
</dbReference>
<evidence type="ECO:0000256" key="1">
    <source>
        <dbReference type="ARBA" id="ARBA00004123"/>
    </source>
</evidence>
<dbReference type="Pfam" id="PF02362">
    <property type="entry name" value="B3"/>
    <property type="match status" value="1"/>
</dbReference>
<feature type="domain" description="TF-B3" evidence="7">
    <location>
        <begin position="59"/>
        <end position="152"/>
    </location>
</feature>
<evidence type="ECO:0000256" key="3">
    <source>
        <dbReference type="ARBA" id="ARBA00023125"/>
    </source>
</evidence>
<evidence type="ECO:0000256" key="4">
    <source>
        <dbReference type="ARBA" id="ARBA00023163"/>
    </source>
</evidence>
<dbReference type="SMART" id="SM01019">
    <property type="entry name" value="B3"/>
    <property type="match status" value="1"/>
</dbReference>
<dbReference type="AlphaFoldDB" id="A0A5N6LX71"/>
<evidence type="ECO:0000313" key="9">
    <source>
        <dbReference type="Proteomes" id="UP000326396"/>
    </source>
</evidence>
<evidence type="ECO:0000256" key="6">
    <source>
        <dbReference type="SAM" id="MobiDB-lite"/>
    </source>
</evidence>
<accession>A0A5N6LX71</accession>
<reference evidence="8 9" key="1">
    <citation type="submission" date="2019-05" db="EMBL/GenBank/DDBJ databases">
        <title>Mikania micrantha, genome provides insights into the molecular mechanism of rapid growth.</title>
        <authorList>
            <person name="Liu B."/>
        </authorList>
    </citation>
    <scope>NUCLEOTIDE SEQUENCE [LARGE SCALE GENOMIC DNA]</scope>
    <source>
        <strain evidence="8">NLD-2019</strain>
        <tissue evidence="8">Leaf</tissue>
    </source>
</reference>
<comment type="caution">
    <text evidence="8">The sequence shown here is derived from an EMBL/GenBank/DDBJ whole genome shotgun (WGS) entry which is preliminary data.</text>
</comment>
<name>A0A5N6LX71_9ASTR</name>